<evidence type="ECO:0000313" key="2">
    <source>
        <dbReference type="EMBL" id="CAD8155532.1"/>
    </source>
</evidence>
<evidence type="ECO:0000256" key="1">
    <source>
        <dbReference type="PROSITE-ProRule" id="PRU00221"/>
    </source>
</evidence>
<dbReference type="OrthoDB" id="25131at2759"/>
<dbReference type="PANTHER" id="PTHR19920:SF0">
    <property type="entry name" value="CYTOSOLIC IRON-SULFUR PROTEIN ASSEMBLY PROTEIN CIAO1-RELATED"/>
    <property type="match status" value="1"/>
</dbReference>
<sequence length="338" mass="39512">MQEPKSQTNTQYKYFSYELLSRLKINQLKCRVLSIDDKKNLVFFSTQKGLSIYQLKNGMLMQLSQINSQKDVSAITTFMTRSLFLTGQYSSSIIVWSYNLMFKGKYLMKLKKHTNNISCLIIYPNPENLIISGSHDETIKFWYLTPSSSFNCYQTIKEQECSVLALSLNQKGDTLISCDDFNLILIMNGSYTSKWQVKQKIQLKGERLTFLSNHSFAIQHRNSEFIFFYGQDYTSGQYVRINKLQIKGWRQYDRGQFFQYFIPSKQILLIKNGYTLNLIRFTLISSSYCECYLEQSIAFQQNSEVGGVYGTMSKDGQFLITYDDESCEIQIRKYVEKI</sequence>
<name>A0A8S1TVF9_9CILI</name>
<dbReference type="PROSITE" id="PS50082">
    <property type="entry name" value="WD_REPEATS_2"/>
    <property type="match status" value="1"/>
</dbReference>
<reference evidence="2" key="1">
    <citation type="submission" date="2021-01" db="EMBL/GenBank/DDBJ databases">
        <authorList>
            <consortium name="Genoscope - CEA"/>
            <person name="William W."/>
        </authorList>
    </citation>
    <scope>NUCLEOTIDE SEQUENCE</scope>
</reference>
<dbReference type="PROSITE" id="PS50294">
    <property type="entry name" value="WD_REPEATS_REGION"/>
    <property type="match status" value="1"/>
</dbReference>
<dbReference type="GO" id="GO:0016226">
    <property type="term" value="P:iron-sulfur cluster assembly"/>
    <property type="evidence" value="ECO:0007669"/>
    <property type="project" value="TreeGrafter"/>
</dbReference>
<dbReference type="GO" id="GO:0097361">
    <property type="term" value="C:cytosolic [4Fe-4S] assembly targeting complex"/>
    <property type="evidence" value="ECO:0007669"/>
    <property type="project" value="TreeGrafter"/>
</dbReference>
<keyword evidence="3" id="KW-1185">Reference proteome</keyword>
<gene>
    <name evidence="2" type="ORF">PPENT_87.1.T0270152</name>
</gene>
<dbReference type="SMART" id="SM00320">
    <property type="entry name" value="WD40"/>
    <property type="match status" value="3"/>
</dbReference>
<dbReference type="PANTHER" id="PTHR19920">
    <property type="entry name" value="WD40 PROTEIN CIAO1"/>
    <property type="match status" value="1"/>
</dbReference>
<dbReference type="Proteomes" id="UP000689195">
    <property type="component" value="Unassembled WGS sequence"/>
</dbReference>
<dbReference type="InterPro" id="IPR001680">
    <property type="entry name" value="WD40_rpt"/>
</dbReference>
<dbReference type="EMBL" id="CAJJDO010000027">
    <property type="protein sequence ID" value="CAD8155532.1"/>
    <property type="molecule type" value="Genomic_DNA"/>
</dbReference>
<comment type="caution">
    <text evidence="2">The sequence shown here is derived from an EMBL/GenBank/DDBJ whole genome shotgun (WGS) entry which is preliminary data.</text>
</comment>
<organism evidence="2 3">
    <name type="scientific">Paramecium pentaurelia</name>
    <dbReference type="NCBI Taxonomy" id="43138"/>
    <lineage>
        <taxon>Eukaryota</taxon>
        <taxon>Sar</taxon>
        <taxon>Alveolata</taxon>
        <taxon>Ciliophora</taxon>
        <taxon>Intramacronucleata</taxon>
        <taxon>Oligohymenophorea</taxon>
        <taxon>Peniculida</taxon>
        <taxon>Parameciidae</taxon>
        <taxon>Paramecium</taxon>
    </lineage>
</organism>
<accession>A0A8S1TVF9</accession>
<keyword evidence="1" id="KW-0853">WD repeat</keyword>
<dbReference type="Pfam" id="PF00400">
    <property type="entry name" value="WD40"/>
    <property type="match status" value="1"/>
</dbReference>
<protein>
    <submittedName>
        <fullName evidence="2">Uncharacterized protein</fullName>
    </submittedName>
</protein>
<feature type="repeat" description="WD" evidence="1">
    <location>
        <begin position="110"/>
        <end position="142"/>
    </location>
</feature>
<evidence type="ECO:0000313" key="3">
    <source>
        <dbReference type="Proteomes" id="UP000689195"/>
    </source>
</evidence>
<proteinExistence type="predicted"/>
<dbReference type="AlphaFoldDB" id="A0A8S1TVF9"/>